<gene>
    <name evidence="1" type="ORF">JOC58_001123</name>
</gene>
<evidence type="ECO:0000313" key="1">
    <source>
        <dbReference type="EMBL" id="MDR6243238.1"/>
    </source>
</evidence>
<evidence type="ECO:0000313" key="2">
    <source>
        <dbReference type="Proteomes" id="UP001185028"/>
    </source>
</evidence>
<comment type="caution">
    <text evidence="1">The sequence shown here is derived from an EMBL/GenBank/DDBJ whole genome shotgun (WGS) entry which is preliminary data.</text>
</comment>
<dbReference type="Proteomes" id="UP001185028">
    <property type="component" value="Unassembled WGS sequence"/>
</dbReference>
<proteinExistence type="predicted"/>
<protein>
    <recommendedName>
        <fullName evidence="3">KTSC domain-containing protein</fullName>
    </recommendedName>
</protein>
<dbReference type="EMBL" id="JAVDQH010000003">
    <property type="protein sequence ID" value="MDR6243238.1"/>
    <property type="molecule type" value="Genomic_DNA"/>
</dbReference>
<reference evidence="1 2" key="1">
    <citation type="submission" date="2023-07" db="EMBL/GenBank/DDBJ databases">
        <title>Genomic Encyclopedia of Type Strains, Phase IV (KMG-IV): sequencing the most valuable type-strain genomes for metagenomic binning, comparative biology and taxonomic classification.</title>
        <authorList>
            <person name="Goeker M."/>
        </authorList>
    </citation>
    <scope>NUCLEOTIDE SEQUENCE [LARGE SCALE GENOMIC DNA]</scope>
    <source>
        <strain evidence="1 2">DSM 22170</strain>
    </source>
</reference>
<evidence type="ECO:0008006" key="3">
    <source>
        <dbReference type="Google" id="ProtNLM"/>
    </source>
</evidence>
<keyword evidence="2" id="KW-1185">Reference proteome</keyword>
<accession>A0ABU1IVI9</accession>
<name>A0ABU1IVI9_9BACL</name>
<organism evidence="1 2">
    <name type="scientific">Paenibacillus hunanensis</name>
    <dbReference type="NCBI Taxonomy" id="539262"/>
    <lineage>
        <taxon>Bacteria</taxon>
        <taxon>Bacillati</taxon>
        <taxon>Bacillota</taxon>
        <taxon>Bacilli</taxon>
        <taxon>Bacillales</taxon>
        <taxon>Paenibacillaceae</taxon>
        <taxon>Paenibacillus</taxon>
    </lineage>
</organism>
<sequence length="128" mass="14593">MIIKNFELAYDKQTQAMTYHIEYKLGLDAITFIRSGQHPYYFRLEAPEKWRSSFTSAQSAEPAGAKLSGDSENIYTVDMSIPLQHEATDQTIQKLVNDPYDYVLYLYENPAFPARIVGNVYGSINNPS</sequence>